<evidence type="ECO:0000259" key="10">
    <source>
        <dbReference type="PROSITE" id="PS51379"/>
    </source>
</evidence>
<dbReference type="PRINTS" id="PR00352">
    <property type="entry name" value="3FE4SFRDOXIN"/>
</dbReference>
<evidence type="ECO:0000256" key="2">
    <source>
        <dbReference type="ARBA" id="ARBA00003532"/>
    </source>
</evidence>
<accession>A0A7C3UXE7</accession>
<dbReference type="AlphaFoldDB" id="A0A7C3UXE7"/>
<dbReference type="PANTHER" id="PTHR39163:SF1">
    <property type="entry name" value="FERREDOXIN"/>
    <property type="match status" value="1"/>
</dbReference>
<evidence type="ECO:0000313" key="11">
    <source>
        <dbReference type="EMBL" id="HGF33916.1"/>
    </source>
</evidence>
<dbReference type="InterPro" id="IPR052395">
    <property type="entry name" value="ET_Ferredoxin"/>
</dbReference>
<gene>
    <name evidence="11" type="ORF">ENW96_05930</name>
</gene>
<evidence type="ECO:0000256" key="4">
    <source>
        <dbReference type="ARBA" id="ARBA00022485"/>
    </source>
</evidence>
<dbReference type="PANTHER" id="PTHR39163">
    <property type="entry name" value="FERREDOXIN"/>
    <property type="match status" value="1"/>
</dbReference>
<dbReference type="SUPFAM" id="SSF54862">
    <property type="entry name" value="4Fe-4S ferredoxins"/>
    <property type="match status" value="1"/>
</dbReference>
<keyword evidence="4" id="KW-0004">4Fe-4S</keyword>
<dbReference type="GO" id="GO:0051539">
    <property type="term" value="F:4 iron, 4 sulfur cluster binding"/>
    <property type="evidence" value="ECO:0007669"/>
    <property type="project" value="UniProtKB-KW"/>
</dbReference>
<comment type="cofactor">
    <cofactor evidence="1">
        <name>[4Fe-4S] cluster</name>
        <dbReference type="ChEBI" id="CHEBI:49883"/>
    </cofactor>
</comment>
<protein>
    <recommendedName>
        <fullName evidence="9">Ferredoxin</fullName>
    </recommendedName>
</protein>
<dbReference type="PROSITE" id="PS00198">
    <property type="entry name" value="4FE4S_FER_1"/>
    <property type="match status" value="1"/>
</dbReference>
<dbReference type="GO" id="GO:0009055">
    <property type="term" value="F:electron transfer activity"/>
    <property type="evidence" value="ECO:0007669"/>
    <property type="project" value="UniProtKB-UniRule"/>
</dbReference>
<evidence type="ECO:0000256" key="6">
    <source>
        <dbReference type="ARBA" id="ARBA00022982"/>
    </source>
</evidence>
<sequence length="68" mass="7343">MAKRIPVIDTDACIACGNCEAVCPEVFHVNENLGHSEVINPFGAPEERIQDAIDQCPAQCISWGESEA</sequence>
<proteinExistence type="predicted"/>
<evidence type="ECO:0000256" key="5">
    <source>
        <dbReference type="ARBA" id="ARBA00022723"/>
    </source>
</evidence>
<dbReference type="EMBL" id="DTMF01000148">
    <property type="protein sequence ID" value="HGF33916.1"/>
    <property type="molecule type" value="Genomic_DNA"/>
</dbReference>
<evidence type="ECO:0000256" key="7">
    <source>
        <dbReference type="ARBA" id="ARBA00023004"/>
    </source>
</evidence>
<reference evidence="11" key="1">
    <citation type="journal article" date="2020" name="mSystems">
        <title>Genome- and Community-Level Interaction Insights into Carbon Utilization and Element Cycling Functions of Hydrothermarchaeota in Hydrothermal Sediment.</title>
        <authorList>
            <person name="Zhou Z."/>
            <person name="Liu Y."/>
            <person name="Xu W."/>
            <person name="Pan J."/>
            <person name="Luo Z.H."/>
            <person name="Li M."/>
        </authorList>
    </citation>
    <scope>NUCLEOTIDE SEQUENCE [LARGE SCALE GENOMIC DNA]</scope>
    <source>
        <strain evidence="11">SpSt-897</strain>
    </source>
</reference>
<dbReference type="Gene3D" id="3.30.70.20">
    <property type="match status" value="1"/>
</dbReference>
<dbReference type="GO" id="GO:0005506">
    <property type="term" value="F:iron ion binding"/>
    <property type="evidence" value="ECO:0007669"/>
    <property type="project" value="UniProtKB-UniRule"/>
</dbReference>
<name>A0A7C3UXE7_9BACT</name>
<organism evidence="11">
    <name type="scientific">Desulfobacca acetoxidans</name>
    <dbReference type="NCBI Taxonomy" id="60893"/>
    <lineage>
        <taxon>Bacteria</taxon>
        <taxon>Pseudomonadati</taxon>
        <taxon>Thermodesulfobacteriota</taxon>
        <taxon>Desulfobaccia</taxon>
        <taxon>Desulfobaccales</taxon>
        <taxon>Desulfobaccaceae</taxon>
        <taxon>Desulfobacca</taxon>
    </lineage>
</organism>
<dbReference type="InterPro" id="IPR017896">
    <property type="entry name" value="4Fe4S_Fe-S-bd"/>
</dbReference>
<evidence type="ECO:0000256" key="8">
    <source>
        <dbReference type="ARBA" id="ARBA00023014"/>
    </source>
</evidence>
<keyword evidence="8 9" id="KW-0411">Iron-sulfur</keyword>
<dbReference type="Pfam" id="PF13370">
    <property type="entry name" value="Fer4_13"/>
    <property type="match status" value="1"/>
</dbReference>
<keyword evidence="3 9" id="KW-0813">Transport</keyword>
<feature type="domain" description="4Fe-4S ferredoxin-type" evidence="10">
    <location>
        <begin position="4"/>
        <end position="32"/>
    </location>
</feature>
<dbReference type="InterPro" id="IPR001080">
    <property type="entry name" value="3Fe4S_ferredoxin"/>
</dbReference>
<evidence type="ECO:0000256" key="3">
    <source>
        <dbReference type="ARBA" id="ARBA00022448"/>
    </source>
</evidence>
<keyword evidence="6 9" id="KW-0249">Electron transport</keyword>
<keyword evidence="7 9" id="KW-0408">Iron</keyword>
<dbReference type="PROSITE" id="PS51379">
    <property type="entry name" value="4FE4S_FER_2"/>
    <property type="match status" value="1"/>
</dbReference>
<evidence type="ECO:0000256" key="1">
    <source>
        <dbReference type="ARBA" id="ARBA00001966"/>
    </source>
</evidence>
<dbReference type="InterPro" id="IPR017900">
    <property type="entry name" value="4Fe4S_Fe_S_CS"/>
</dbReference>
<keyword evidence="5 9" id="KW-0479">Metal-binding</keyword>
<evidence type="ECO:0000256" key="9">
    <source>
        <dbReference type="RuleBase" id="RU368020"/>
    </source>
</evidence>
<comment type="function">
    <text evidence="2 9">Ferredoxins are iron-sulfur proteins that transfer electrons in a wide variety of metabolic reactions.</text>
</comment>
<comment type="caution">
    <text evidence="11">The sequence shown here is derived from an EMBL/GenBank/DDBJ whole genome shotgun (WGS) entry which is preliminary data.</text>
</comment>